<evidence type="ECO:0000256" key="3">
    <source>
        <dbReference type="PROSITE-ProRule" id="PRU10133"/>
    </source>
</evidence>
<dbReference type="AlphaFoldDB" id="A0A2T9XWP9"/>
<dbReference type="PROSITE" id="PS50127">
    <property type="entry name" value="UBC_2"/>
    <property type="match status" value="1"/>
</dbReference>
<feature type="active site" description="Glycyl thioester intermediate" evidence="3">
    <location>
        <position position="86"/>
    </location>
</feature>
<dbReference type="SMART" id="SM00212">
    <property type="entry name" value="UBCc"/>
    <property type="match status" value="1"/>
</dbReference>
<comment type="caution">
    <text evidence="6">The sequence shown here is derived from an EMBL/GenBank/DDBJ whole genome shotgun (WGS) entry which is preliminary data.</text>
</comment>
<dbReference type="FunFam" id="3.10.110.10:FF:000061">
    <property type="entry name" value="Ubiquitin-conjugating enzyme E2 8"/>
    <property type="match status" value="1"/>
</dbReference>
<feature type="domain" description="UBC core" evidence="5">
    <location>
        <begin position="4"/>
        <end position="149"/>
    </location>
</feature>
<evidence type="ECO:0000256" key="4">
    <source>
        <dbReference type="RuleBase" id="RU362109"/>
    </source>
</evidence>
<dbReference type="InterPro" id="IPR000608">
    <property type="entry name" value="UBC"/>
</dbReference>
<dbReference type="GO" id="GO:0016740">
    <property type="term" value="F:transferase activity"/>
    <property type="evidence" value="ECO:0007669"/>
    <property type="project" value="UniProtKB-KW"/>
</dbReference>
<evidence type="ECO:0000313" key="7">
    <source>
        <dbReference type="Proteomes" id="UP000245609"/>
    </source>
</evidence>
<reference evidence="6 7" key="1">
    <citation type="journal article" date="2018" name="MBio">
        <title>Comparative Genomics Reveals the Core Gene Toolbox for the Fungus-Insect Symbiosis.</title>
        <authorList>
            <person name="Wang Y."/>
            <person name="Stata M."/>
            <person name="Wang W."/>
            <person name="Stajich J.E."/>
            <person name="White M.M."/>
            <person name="Moncalvo J.M."/>
        </authorList>
    </citation>
    <scope>NUCLEOTIDE SEQUENCE [LARGE SCALE GENOMIC DNA]</scope>
    <source>
        <strain evidence="6 7">SC-DP-2</strain>
    </source>
</reference>
<dbReference type="Pfam" id="PF00179">
    <property type="entry name" value="UQ_con"/>
    <property type="match status" value="1"/>
</dbReference>
<comment type="similarity">
    <text evidence="4">Belongs to the ubiquitin-conjugating enzyme family.</text>
</comment>
<dbReference type="OrthoDB" id="269518at2759"/>
<gene>
    <name evidence="6" type="ORF">BB560_007338</name>
</gene>
<dbReference type="PROSITE" id="PS00183">
    <property type="entry name" value="UBC_1"/>
    <property type="match status" value="1"/>
</dbReference>
<dbReference type="InterPro" id="IPR016135">
    <property type="entry name" value="UBQ-conjugating_enzyme/RWD"/>
</dbReference>
<evidence type="ECO:0000256" key="2">
    <source>
        <dbReference type="ARBA" id="ARBA00022786"/>
    </source>
</evidence>
<proteinExistence type="inferred from homology"/>
<sequence length="183" mass="20609">MSISSKKRIETDVMKLLMSDYKVSLVNDNLQEFYIKFCGPEGTPFSGGIWKIHVDIPDQYPFKSPSIGFCNKIYHPNIDESSGSVCLDVINQTWSPMFDMLNIFESFIPQLLRYPNPSDPLNGEAAALLLQNSGAYEAKVKDYVKKYATKEAINMASVNNSDEEDEVDRLSITTPTLIHNSRA</sequence>
<keyword evidence="4" id="KW-0067">ATP-binding</keyword>
<keyword evidence="1" id="KW-0808">Transferase</keyword>
<dbReference type="EMBL" id="MBFS01003926">
    <property type="protein sequence ID" value="PVU84495.1"/>
    <property type="molecule type" value="Genomic_DNA"/>
</dbReference>
<accession>A0A2T9XWP9</accession>
<dbReference type="STRING" id="133381.A0A2T9XWP9"/>
<evidence type="ECO:0000256" key="1">
    <source>
        <dbReference type="ARBA" id="ARBA00022679"/>
    </source>
</evidence>
<dbReference type="Proteomes" id="UP000245609">
    <property type="component" value="Unassembled WGS sequence"/>
</dbReference>
<keyword evidence="4" id="KW-0547">Nucleotide-binding</keyword>
<name>A0A2T9XWP9_9FUNG</name>
<keyword evidence="7" id="KW-1185">Reference proteome</keyword>
<dbReference type="InterPro" id="IPR023313">
    <property type="entry name" value="UBQ-conjugating_AS"/>
</dbReference>
<dbReference type="SUPFAM" id="SSF54495">
    <property type="entry name" value="UBC-like"/>
    <property type="match status" value="1"/>
</dbReference>
<evidence type="ECO:0000259" key="5">
    <source>
        <dbReference type="PROSITE" id="PS50127"/>
    </source>
</evidence>
<evidence type="ECO:0000313" key="6">
    <source>
        <dbReference type="EMBL" id="PVU84495.1"/>
    </source>
</evidence>
<dbReference type="Gene3D" id="3.10.110.10">
    <property type="entry name" value="Ubiquitin Conjugating Enzyme"/>
    <property type="match status" value="1"/>
</dbReference>
<dbReference type="CDD" id="cd23797">
    <property type="entry name" value="UBCc_UBE2H"/>
    <property type="match status" value="1"/>
</dbReference>
<organism evidence="6 7">
    <name type="scientific">Smittium megazygosporum</name>
    <dbReference type="NCBI Taxonomy" id="133381"/>
    <lineage>
        <taxon>Eukaryota</taxon>
        <taxon>Fungi</taxon>
        <taxon>Fungi incertae sedis</taxon>
        <taxon>Zoopagomycota</taxon>
        <taxon>Kickxellomycotina</taxon>
        <taxon>Harpellomycetes</taxon>
        <taxon>Harpellales</taxon>
        <taxon>Legeriomycetaceae</taxon>
        <taxon>Smittium</taxon>
    </lineage>
</organism>
<dbReference type="GO" id="GO:0005524">
    <property type="term" value="F:ATP binding"/>
    <property type="evidence" value="ECO:0007669"/>
    <property type="project" value="UniProtKB-UniRule"/>
</dbReference>
<dbReference type="PANTHER" id="PTHR24068">
    <property type="entry name" value="UBIQUITIN-CONJUGATING ENZYME E2"/>
    <property type="match status" value="1"/>
</dbReference>
<protein>
    <recommendedName>
        <fullName evidence="5">UBC core domain-containing protein</fullName>
    </recommendedName>
</protein>
<keyword evidence="2 4" id="KW-0833">Ubl conjugation pathway</keyword>